<dbReference type="PROSITE" id="PS50863">
    <property type="entry name" value="B3"/>
    <property type="match status" value="1"/>
</dbReference>
<dbReference type="PANTHER" id="PTHR31384">
    <property type="entry name" value="AUXIN RESPONSE FACTOR 4-RELATED"/>
    <property type="match status" value="1"/>
</dbReference>
<proteinExistence type="evidence at transcript level"/>
<dbReference type="FunFam" id="2.40.330.10:FF:000001">
    <property type="entry name" value="Auxin response factor"/>
    <property type="match status" value="1"/>
</dbReference>
<comment type="similarity">
    <text evidence="2 8">Belongs to the ARF family.</text>
</comment>
<dbReference type="GO" id="GO:0005634">
    <property type="term" value="C:nucleus"/>
    <property type="evidence" value="ECO:0007669"/>
    <property type="project" value="UniProtKB-SubCell"/>
</dbReference>
<keyword evidence="7 8" id="KW-0927">Auxin signaling pathway</keyword>
<sequence>MEIDLNKVDSNGEVLESPSPVSSCSPSSSVCLELWRACAGPVISLPRKGTIVVYFPQGHLEQAPKFRAFAHDIPPHLFCRVLNVNLHAEIATDEVYAQVSLVPEPEVGAKSLDEDGEGNGEEEEIEELSTATPHMFCKTLTASDTSTHGGFSVPRRAAEDCFPALDYKQQRPSQELVAKDLHGVEWKFRHIYRGQPRRHLLTTGWSSFVNQKKLVSGDAVLFLRGENGELRLGIRRAARPEGGVPYSILCSQNLNLSALAAVSTAVSTKSMFHVYYNPRASPAEFIIPYRKFSKSINQPLSIGTRFKMRYETEDATEQRPTGLITGIGDIDPVRWPGSKWRCLMVRWDEEAGHYCQDKVSPWEIEPSGSLSGFSSPLTPGSKKPRISLPSIKADFPFRDGTGISDFGESLGFQKVLQGQEILGFKAPYGSIDGLNHHLSEIRRCYPGANSSGIAGIGSGIGTPRGGTFEISDKRVGFGESDQFQKVLQGQEIFPLKQPYGRPQVDIRVHENSGFGLFEGFHMSGSRWPLPVQGYATQVQSFKQSPEVSSPSSVLRFQRGTNNVSYPYFAYGINHLPNVEEQGRLSGFFDRSKLSSGPQISSLSSIDCREDRRCMYPLDQTNRPGNSFDPTLISKSDFKDRQSGEALGTSCRLFGFPLTKEAPVANTVDPTPVASQSAKDLDLKTCLPTANSMIPGKQLHAEVQSSTKTAGRSCTKVHRQGNLVGRAIDLSKLDGYDDLITELERLFNMEGLLNDPGKGWQVVYTDDEDDMMLVGDDPWQEFCNIVSKILIYTHDEVELMVPGGTSDDAHSCSEEAPATVTSMSSLDCPDSSPTATGA</sequence>
<dbReference type="SUPFAM" id="SSF54277">
    <property type="entry name" value="CAD &amp; PB1 domains"/>
    <property type="match status" value="1"/>
</dbReference>
<dbReference type="Pfam" id="PF02309">
    <property type="entry name" value="AUX_IAA"/>
    <property type="match status" value="1"/>
</dbReference>
<dbReference type="FunFam" id="2.30.30.1040:FF:000001">
    <property type="entry name" value="Auxin response factor"/>
    <property type="match status" value="1"/>
</dbReference>
<feature type="region of interest" description="Disordered" evidence="9">
    <location>
        <begin position="804"/>
        <end position="837"/>
    </location>
</feature>
<dbReference type="PANTHER" id="PTHR31384:SF5">
    <property type="entry name" value="AUXIN RESPONSE FACTOR 3"/>
    <property type="match status" value="1"/>
</dbReference>
<comment type="subcellular location">
    <subcellularLocation>
        <location evidence="1 8">Nucleus</location>
    </subcellularLocation>
</comment>
<dbReference type="InterPro" id="IPR010525">
    <property type="entry name" value="ARF_dom"/>
</dbReference>
<dbReference type="InterPro" id="IPR053793">
    <property type="entry name" value="PB1-like"/>
</dbReference>
<feature type="region of interest" description="Disordered" evidence="9">
    <location>
        <begin position="108"/>
        <end position="128"/>
    </location>
</feature>
<comment type="function">
    <text evidence="8">Auxin response factors (ARFs) are transcriptional factors that bind specifically to the DNA sequence 5'-TGTCTC-3' found in the auxin-responsive promoter elements (AuxREs).</text>
</comment>
<evidence type="ECO:0000256" key="5">
    <source>
        <dbReference type="ARBA" id="ARBA00023163"/>
    </source>
</evidence>
<evidence type="ECO:0000256" key="2">
    <source>
        <dbReference type="ARBA" id="ARBA00007853"/>
    </source>
</evidence>
<organism evidence="12">
    <name type="scientific">Illicium parviflorum</name>
    <name type="common">Yellow anise tree</name>
    <name type="synonym">Badianifera parviflora</name>
    <dbReference type="NCBI Taxonomy" id="13099"/>
    <lineage>
        <taxon>Eukaryota</taxon>
        <taxon>Viridiplantae</taxon>
        <taxon>Streptophyta</taxon>
        <taxon>Embryophyta</taxon>
        <taxon>Tracheophyta</taxon>
        <taxon>Spermatophyta</taxon>
        <taxon>Magnoliopsida</taxon>
        <taxon>Austrobaileyales</taxon>
        <taxon>Schisandraceae</taxon>
        <taxon>Illicium</taxon>
    </lineage>
</organism>
<feature type="region of interest" description="Disordered" evidence="9">
    <location>
        <begin position="1"/>
        <end position="20"/>
    </location>
</feature>
<dbReference type="Gene3D" id="3.10.20.90">
    <property type="entry name" value="Phosphatidylinositol 3-kinase Catalytic Subunit, Chain A, domain 1"/>
    <property type="match status" value="1"/>
</dbReference>
<dbReference type="InterPro" id="IPR044835">
    <property type="entry name" value="ARF_plant"/>
</dbReference>
<keyword evidence="5 8" id="KW-0804">Transcription</keyword>
<dbReference type="Pfam" id="PF06507">
    <property type="entry name" value="ARF_AD"/>
    <property type="match status" value="1"/>
</dbReference>
<dbReference type="Gene3D" id="2.30.30.1040">
    <property type="match status" value="1"/>
</dbReference>
<dbReference type="AlphaFoldDB" id="E1UHX4"/>
<keyword evidence="3 8" id="KW-0805">Transcription regulation</keyword>
<dbReference type="InterPro" id="IPR015300">
    <property type="entry name" value="DNA-bd_pseudobarrel_sf"/>
</dbReference>
<dbReference type="FunFam" id="3.10.20.90:FF:000047">
    <property type="entry name" value="Auxin response factor"/>
    <property type="match status" value="1"/>
</dbReference>
<dbReference type="SUPFAM" id="SSF101936">
    <property type="entry name" value="DNA-binding pseudobarrel domain"/>
    <property type="match status" value="1"/>
</dbReference>
<evidence type="ECO:0000256" key="6">
    <source>
        <dbReference type="ARBA" id="ARBA00023242"/>
    </source>
</evidence>
<feature type="domain" description="PB1" evidence="11">
    <location>
        <begin position="711"/>
        <end position="795"/>
    </location>
</feature>
<feature type="compositionally biased region" description="Polar residues" evidence="9">
    <location>
        <begin position="818"/>
        <end position="837"/>
    </location>
</feature>
<comment type="subunit">
    <text evidence="8">Homodimers and heterodimers.</text>
</comment>
<dbReference type="GO" id="GO:0003677">
    <property type="term" value="F:DNA binding"/>
    <property type="evidence" value="ECO:0007669"/>
    <property type="project" value="UniProtKB-KW"/>
</dbReference>
<protein>
    <recommendedName>
        <fullName evidence="8">Auxin response factor</fullName>
    </recommendedName>
</protein>
<dbReference type="CDD" id="cd10017">
    <property type="entry name" value="B3_DNA"/>
    <property type="match status" value="1"/>
</dbReference>
<evidence type="ECO:0000256" key="7">
    <source>
        <dbReference type="ARBA" id="ARBA00023294"/>
    </source>
</evidence>
<keyword evidence="4 8" id="KW-0238">DNA-binding</keyword>
<dbReference type="InterPro" id="IPR003340">
    <property type="entry name" value="B3_DNA-bd"/>
</dbReference>
<reference evidence="12" key="1">
    <citation type="journal article" date="2013" name="Mol. Biol. Evol.">
        <title>Evolution of the ARF Gene Family in Land Plants: Old Domains, New Tricks.</title>
        <authorList>
            <person name="Finet C."/>
            <person name="Berne-Dedieu A."/>
            <person name="Scutt C.P."/>
            <person name="Marletaz F."/>
        </authorList>
    </citation>
    <scope>NUCLEOTIDE SEQUENCE</scope>
    <source>
        <tissue evidence="12">Flower bud</tissue>
    </source>
</reference>
<name>E1UHX4_ILLPA</name>
<gene>
    <name evidence="12" type="primary">arf3</name>
</gene>
<dbReference type="Pfam" id="PF02362">
    <property type="entry name" value="B3"/>
    <property type="match status" value="1"/>
</dbReference>
<dbReference type="GO" id="GO:0009734">
    <property type="term" value="P:auxin-activated signaling pathway"/>
    <property type="evidence" value="ECO:0007669"/>
    <property type="project" value="UniProtKB-KW"/>
</dbReference>
<dbReference type="EMBL" id="FN433176">
    <property type="protein sequence ID" value="CBA12000.1"/>
    <property type="molecule type" value="mRNA"/>
</dbReference>
<evidence type="ECO:0000256" key="3">
    <source>
        <dbReference type="ARBA" id="ARBA00023015"/>
    </source>
</evidence>
<feature type="compositionally biased region" description="Acidic residues" evidence="9">
    <location>
        <begin position="114"/>
        <end position="127"/>
    </location>
</feature>
<dbReference type="GO" id="GO:0006355">
    <property type="term" value="P:regulation of DNA-templated transcription"/>
    <property type="evidence" value="ECO:0007669"/>
    <property type="project" value="InterPro"/>
</dbReference>
<accession>E1UHX4</accession>
<evidence type="ECO:0000259" key="10">
    <source>
        <dbReference type="PROSITE" id="PS50863"/>
    </source>
</evidence>
<evidence type="ECO:0000313" key="12">
    <source>
        <dbReference type="EMBL" id="CBA12000.1"/>
    </source>
</evidence>
<evidence type="ECO:0000259" key="11">
    <source>
        <dbReference type="PROSITE" id="PS51745"/>
    </source>
</evidence>
<dbReference type="InterPro" id="IPR033389">
    <property type="entry name" value="AUX/IAA_dom"/>
</dbReference>
<feature type="domain" description="TF-B3" evidence="10">
    <location>
        <begin position="136"/>
        <end position="238"/>
    </location>
</feature>
<evidence type="ECO:0000256" key="9">
    <source>
        <dbReference type="SAM" id="MobiDB-lite"/>
    </source>
</evidence>
<evidence type="ECO:0000256" key="4">
    <source>
        <dbReference type="ARBA" id="ARBA00023125"/>
    </source>
</evidence>
<dbReference type="PROSITE" id="PS51745">
    <property type="entry name" value="PB1"/>
    <property type="match status" value="1"/>
</dbReference>
<evidence type="ECO:0000256" key="1">
    <source>
        <dbReference type="ARBA" id="ARBA00004123"/>
    </source>
</evidence>
<dbReference type="SMART" id="SM01019">
    <property type="entry name" value="B3"/>
    <property type="match status" value="1"/>
</dbReference>
<keyword evidence="6 8" id="KW-0539">Nucleus</keyword>
<dbReference type="Gene3D" id="2.40.330.10">
    <property type="entry name" value="DNA-binding pseudobarrel domain"/>
    <property type="match status" value="1"/>
</dbReference>
<evidence type="ECO:0000256" key="8">
    <source>
        <dbReference type="RuleBase" id="RU004561"/>
    </source>
</evidence>